<dbReference type="SUPFAM" id="SSF56176">
    <property type="entry name" value="FAD-binding/transporter-associated domain-like"/>
    <property type="match status" value="1"/>
</dbReference>
<reference evidence="4 5" key="1">
    <citation type="submission" date="2024-03" db="EMBL/GenBank/DDBJ databases">
        <title>A high-quality draft genome sequence of Diaporthe vaccinii, a causative agent of upright dieback and viscid rot disease in cranberry plants.</title>
        <authorList>
            <person name="Sarrasin M."/>
            <person name="Lang B.F."/>
            <person name="Burger G."/>
        </authorList>
    </citation>
    <scope>NUCLEOTIDE SEQUENCE [LARGE SCALE GENOMIC DNA]</scope>
    <source>
        <strain evidence="4 5">IS7</strain>
    </source>
</reference>
<evidence type="ECO:0000256" key="1">
    <source>
        <dbReference type="ARBA" id="ARBA00005466"/>
    </source>
</evidence>
<keyword evidence="5" id="KW-1185">Reference proteome</keyword>
<comment type="caution">
    <text evidence="4">The sequence shown here is derived from an EMBL/GenBank/DDBJ whole genome shotgun (WGS) entry which is preliminary data.</text>
</comment>
<gene>
    <name evidence="4" type="ORF">FJTKL_15391</name>
</gene>
<evidence type="ECO:0000313" key="4">
    <source>
        <dbReference type="EMBL" id="KAL2277474.1"/>
    </source>
</evidence>
<dbReference type="PANTHER" id="PTHR13878">
    <property type="entry name" value="GULONOLACTONE OXIDASE"/>
    <property type="match status" value="1"/>
</dbReference>
<dbReference type="Gene3D" id="3.30.465.10">
    <property type="match status" value="2"/>
</dbReference>
<accession>A0ABR4E4W4</accession>
<dbReference type="InterPro" id="IPR036318">
    <property type="entry name" value="FAD-bd_PCMH-like_sf"/>
</dbReference>
<evidence type="ECO:0000313" key="5">
    <source>
        <dbReference type="Proteomes" id="UP001600888"/>
    </source>
</evidence>
<dbReference type="InterPro" id="IPR006094">
    <property type="entry name" value="Oxid_FAD_bind_N"/>
</dbReference>
<dbReference type="Proteomes" id="UP001600888">
    <property type="component" value="Unassembled WGS sequence"/>
</dbReference>
<dbReference type="InterPro" id="IPR050432">
    <property type="entry name" value="FAD-linked_Oxidoreductases_BP"/>
</dbReference>
<dbReference type="InterPro" id="IPR012951">
    <property type="entry name" value="BBE"/>
</dbReference>
<dbReference type="PROSITE" id="PS51387">
    <property type="entry name" value="FAD_PCMH"/>
    <property type="match status" value="1"/>
</dbReference>
<dbReference type="InterPro" id="IPR016166">
    <property type="entry name" value="FAD-bd_PCMH"/>
</dbReference>
<comment type="similarity">
    <text evidence="1">Belongs to the oxygen-dependent FAD-linked oxidoreductase family.</text>
</comment>
<dbReference type="Pfam" id="PF08031">
    <property type="entry name" value="BBE"/>
    <property type="match status" value="1"/>
</dbReference>
<name>A0ABR4E4W4_9PEZI</name>
<organism evidence="4 5">
    <name type="scientific">Diaporthe vaccinii</name>
    <dbReference type="NCBI Taxonomy" id="105482"/>
    <lineage>
        <taxon>Eukaryota</taxon>
        <taxon>Fungi</taxon>
        <taxon>Dikarya</taxon>
        <taxon>Ascomycota</taxon>
        <taxon>Pezizomycotina</taxon>
        <taxon>Sordariomycetes</taxon>
        <taxon>Sordariomycetidae</taxon>
        <taxon>Diaporthales</taxon>
        <taxon>Diaporthaceae</taxon>
        <taxon>Diaporthe</taxon>
        <taxon>Diaporthe eres species complex</taxon>
    </lineage>
</organism>
<dbReference type="InterPro" id="IPR016169">
    <property type="entry name" value="FAD-bd_PCMH_sub2"/>
</dbReference>
<protein>
    <recommendedName>
        <fullName evidence="3">FAD-binding PCMH-type domain-containing protein</fullName>
    </recommendedName>
</protein>
<feature type="domain" description="FAD-binding PCMH-type" evidence="3">
    <location>
        <begin position="154"/>
        <end position="336"/>
    </location>
</feature>
<evidence type="ECO:0000259" key="3">
    <source>
        <dbReference type="PROSITE" id="PS51387"/>
    </source>
</evidence>
<dbReference type="PANTHER" id="PTHR13878:SF97">
    <property type="entry name" value="ISOAMYL ALCOHOL OXIDASE"/>
    <property type="match status" value="1"/>
</dbReference>
<evidence type="ECO:0000256" key="2">
    <source>
        <dbReference type="ARBA" id="ARBA00023002"/>
    </source>
</evidence>
<dbReference type="Pfam" id="PF01565">
    <property type="entry name" value="FAD_binding_4"/>
    <property type="match status" value="1"/>
</dbReference>
<sequence length="612" mass="65726">MVSSFSSSATSIAPSDKPSTPQLCTLPIMQAILVALLSSGTVAALVPTTWNGRSYDCKCYVGDECWPKADEWTALNATLNGNLAVHIPPGAVCHNTYQGPLGNISTYNDAACSSVSVNFQSAQWATDQPAAALWTYYTNETCRPTSNRNTPCTLGYYGVYVILAKTYEHVKAGVDFARTHDLRLVIRNTGHDFLGRSTGWGALVINTHGFKNATFMESYAGPGDYHGSAVTVGAGIQGGELLKLGSTQNPPVTVVVGECSTVGPAGGFVQGGGHGPWTTVKGMAADTVLEFEVLTAAGEIVTANADTNSDLFWALRGGGPSAFGVILSATFQTFVDVPSAGATLDINPSHTDNRTLLWEAITIFHSYSNHFVDNGLYVYFEVGVFGLHVQPFLAVNQTSAQLNDIIAPVLRDLDGIGIRYSTTTKQYQTFFALYNGLFEPEGAGISALTGGWVFAHQDIARNNTNIIDSFKNLQSKGATAIGHMWNPGYGMPASDNALNPRFRDASVHVIAAMSVSSSATWEQKMAAQRTLTFDISQKMKEAGPSGFGYVNEGDSNQPDWQTAFYGTNYPRLLDIRKKWEPNGVFYAIATPGTEDWEVIDYGTKLCKKSSTA</sequence>
<dbReference type="EMBL" id="JBAWTH010000099">
    <property type="protein sequence ID" value="KAL2277474.1"/>
    <property type="molecule type" value="Genomic_DNA"/>
</dbReference>
<proteinExistence type="inferred from homology"/>
<keyword evidence="2" id="KW-0560">Oxidoreductase</keyword>